<feature type="region of interest" description="Disordered" evidence="1">
    <location>
        <begin position="213"/>
        <end position="251"/>
    </location>
</feature>
<dbReference type="SMART" id="SM00028">
    <property type="entry name" value="TPR"/>
    <property type="match status" value="3"/>
</dbReference>
<proteinExistence type="predicted"/>
<evidence type="ECO:0000313" key="3">
    <source>
        <dbReference type="EMBL" id="GIE26267.1"/>
    </source>
</evidence>
<feature type="transmembrane region" description="Helical" evidence="2">
    <location>
        <begin position="298"/>
        <end position="317"/>
    </location>
</feature>
<dbReference type="EMBL" id="BOMN01000140">
    <property type="protein sequence ID" value="GIE26267.1"/>
    <property type="molecule type" value="Genomic_DNA"/>
</dbReference>
<feature type="transmembrane region" description="Helical" evidence="2">
    <location>
        <begin position="363"/>
        <end position="381"/>
    </location>
</feature>
<dbReference type="RefSeq" id="WP_203843175.1">
    <property type="nucleotide sequence ID" value="NZ_BAAATV010000032.1"/>
</dbReference>
<feature type="transmembrane region" description="Helical" evidence="2">
    <location>
        <begin position="338"/>
        <end position="357"/>
    </location>
</feature>
<accession>A0ABQ4A5Y4</accession>
<dbReference type="SUPFAM" id="SSF48452">
    <property type="entry name" value="TPR-like"/>
    <property type="match status" value="2"/>
</dbReference>
<dbReference type="Gene3D" id="1.25.40.10">
    <property type="entry name" value="Tetratricopeptide repeat domain"/>
    <property type="match status" value="1"/>
</dbReference>
<feature type="compositionally biased region" description="Low complexity" evidence="1">
    <location>
        <begin position="216"/>
        <end position="244"/>
    </location>
</feature>
<protein>
    <recommendedName>
        <fullName evidence="5">Tetratricopeptide repeat protein</fullName>
    </recommendedName>
</protein>
<feature type="transmembrane region" description="Helical" evidence="2">
    <location>
        <begin position="270"/>
        <end position="292"/>
    </location>
</feature>
<keyword evidence="4" id="KW-1185">Reference proteome</keyword>
<keyword evidence="2" id="KW-0812">Transmembrane</keyword>
<organism evidence="3 4">
    <name type="scientific">Winogradskya humida</name>
    <dbReference type="NCBI Taxonomy" id="113566"/>
    <lineage>
        <taxon>Bacteria</taxon>
        <taxon>Bacillati</taxon>
        <taxon>Actinomycetota</taxon>
        <taxon>Actinomycetes</taxon>
        <taxon>Micromonosporales</taxon>
        <taxon>Micromonosporaceae</taxon>
        <taxon>Winogradskya</taxon>
    </lineage>
</organism>
<evidence type="ECO:0000256" key="2">
    <source>
        <dbReference type="SAM" id="Phobius"/>
    </source>
</evidence>
<dbReference type="Proteomes" id="UP000603200">
    <property type="component" value="Unassembled WGS sequence"/>
</dbReference>
<evidence type="ECO:0000313" key="4">
    <source>
        <dbReference type="Proteomes" id="UP000603200"/>
    </source>
</evidence>
<evidence type="ECO:0000256" key="1">
    <source>
        <dbReference type="SAM" id="MobiDB-lite"/>
    </source>
</evidence>
<sequence length="382" mass="39501">MSSEPTSQSEPETTPEEYRQRALLLADLGRYDEAAGELAAGLAAAPVDAGLLTTLARVHIAAAQPVDALVAAESAAAAAPGTVEPMVVRAMALTDDRRYGEAAQVAAEILARWPQDAVAQRTGAALLGESRNGQEALNAAWNGVRLMPREAEAHLVLAVVSARLRLFDLAQRAYAEALELEPAIADAQRDVGIVRLERRRWALALETLADQATLTPESPASPASTASPASPASPGSAAPPTAAEPKFEVSRPTRPVLDRSGAAFAAVRQAVLYASNGVMITAVLSAVMTLASPGVARMWAGVIGVTILIAVAAWLARQVRPETVGAVFARIRRADGRLALAAATSALAPFLLVLHAVVGGLPALIAAMVVAAAAELIILTSK</sequence>
<dbReference type="InterPro" id="IPR011990">
    <property type="entry name" value="TPR-like_helical_dom_sf"/>
</dbReference>
<gene>
    <name evidence="3" type="ORF">Ahu01nite_093690</name>
</gene>
<evidence type="ECO:0008006" key="5">
    <source>
        <dbReference type="Google" id="ProtNLM"/>
    </source>
</evidence>
<name>A0ABQ4A5Y4_9ACTN</name>
<keyword evidence="2" id="KW-1133">Transmembrane helix</keyword>
<keyword evidence="2" id="KW-0472">Membrane</keyword>
<reference evidence="3 4" key="1">
    <citation type="submission" date="2021-01" db="EMBL/GenBank/DDBJ databases">
        <title>Whole genome shotgun sequence of Actinoplanes humidus NBRC 14915.</title>
        <authorList>
            <person name="Komaki H."/>
            <person name="Tamura T."/>
        </authorList>
    </citation>
    <scope>NUCLEOTIDE SEQUENCE [LARGE SCALE GENOMIC DNA]</scope>
    <source>
        <strain evidence="3 4">NBRC 14915</strain>
    </source>
</reference>
<dbReference type="InterPro" id="IPR019734">
    <property type="entry name" value="TPR_rpt"/>
</dbReference>
<comment type="caution">
    <text evidence="3">The sequence shown here is derived from an EMBL/GenBank/DDBJ whole genome shotgun (WGS) entry which is preliminary data.</text>
</comment>